<sequence>MKTPTPMEKYRRLELRNHPRVTKLDPSLDNKMQIPSLVKEMILQWTDLVQVVTILIQMKGVAMRPPAEGLTTKARGHLKRSIVEEVKIIDSELPEYPKIEGKYKFYRLGWMSEAP</sequence>
<dbReference type="Proteomes" id="UP000823775">
    <property type="component" value="Unassembled WGS sequence"/>
</dbReference>
<protein>
    <submittedName>
        <fullName evidence="1">Uncharacterized protein</fullName>
    </submittedName>
</protein>
<proteinExistence type="predicted"/>
<dbReference type="EMBL" id="JACEIK010013545">
    <property type="protein sequence ID" value="MCE3216562.1"/>
    <property type="molecule type" value="Genomic_DNA"/>
</dbReference>
<evidence type="ECO:0000313" key="2">
    <source>
        <dbReference type="Proteomes" id="UP000823775"/>
    </source>
</evidence>
<keyword evidence="2" id="KW-1185">Reference proteome</keyword>
<organism evidence="1 2">
    <name type="scientific">Datura stramonium</name>
    <name type="common">Jimsonweed</name>
    <name type="synonym">Common thornapple</name>
    <dbReference type="NCBI Taxonomy" id="4076"/>
    <lineage>
        <taxon>Eukaryota</taxon>
        <taxon>Viridiplantae</taxon>
        <taxon>Streptophyta</taxon>
        <taxon>Embryophyta</taxon>
        <taxon>Tracheophyta</taxon>
        <taxon>Spermatophyta</taxon>
        <taxon>Magnoliopsida</taxon>
        <taxon>eudicotyledons</taxon>
        <taxon>Gunneridae</taxon>
        <taxon>Pentapetalae</taxon>
        <taxon>asterids</taxon>
        <taxon>lamiids</taxon>
        <taxon>Solanales</taxon>
        <taxon>Solanaceae</taxon>
        <taxon>Solanoideae</taxon>
        <taxon>Datureae</taxon>
        <taxon>Datura</taxon>
    </lineage>
</organism>
<evidence type="ECO:0000313" key="1">
    <source>
        <dbReference type="EMBL" id="MCE3216562.1"/>
    </source>
</evidence>
<name>A0ABS8WZ35_DATST</name>
<reference evidence="1 2" key="1">
    <citation type="journal article" date="2021" name="BMC Genomics">
        <title>Datura genome reveals duplications of psychoactive alkaloid biosynthetic genes and high mutation rate following tissue culture.</title>
        <authorList>
            <person name="Rajewski A."/>
            <person name="Carter-House D."/>
            <person name="Stajich J."/>
            <person name="Litt A."/>
        </authorList>
    </citation>
    <scope>NUCLEOTIDE SEQUENCE [LARGE SCALE GENOMIC DNA]</scope>
    <source>
        <strain evidence="1">AR-01</strain>
    </source>
</reference>
<accession>A0ABS8WZ35</accession>
<comment type="caution">
    <text evidence="1">The sequence shown here is derived from an EMBL/GenBank/DDBJ whole genome shotgun (WGS) entry which is preliminary data.</text>
</comment>
<gene>
    <name evidence="1" type="ORF">HAX54_006887</name>
</gene>